<proteinExistence type="predicted"/>
<keyword evidence="2" id="KW-1185">Reference proteome</keyword>
<comment type="caution">
    <text evidence="1">The sequence shown here is derived from an EMBL/GenBank/DDBJ whole genome shotgun (WGS) entry which is preliminary data.</text>
</comment>
<name>A0ACA9Y563_9ASCO</name>
<evidence type="ECO:0000313" key="2">
    <source>
        <dbReference type="Proteomes" id="UP001152531"/>
    </source>
</evidence>
<protein>
    <submittedName>
        <fullName evidence="1">Uncharacterized protein</fullName>
    </submittedName>
</protein>
<gene>
    <name evidence="1" type="ORF">CLIB1444_03S05776</name>
</gene>
<reference evidence="1" key="1">
    <citation type="submission" date="2022-06" db="EMBL/GenBank/DDBJ databases">
        <authorList>
            <person name="Legras J.-L."/>
            <person name="Devillers H."/>
            <person name="Grondin C."/>
        </authorList>
    </citation>
    <scope>NUCLEOTIDE SEQUENCE</scope>
    <source>
        <strain evidence="1">CLIB 1444</strain>
    </source>
</reference>
<sequence length="63" mass="7308">MDFINKGKEFLSSEKGKEFTEDAKEGYATFNKTEGTTMDKAKAAYEGYQKDQKEDKEKKEEKK</sequence>
<accession>A0ACA9Y563</accession>
<organism evidence="1 2">
    <name type="scientific">[Candida] jaroonii</name>
    <dbReference type="NCBI Taxonomy" id="467808"/>
    <lineage>
        <taxon>Eukaryota</taxon>
        <taxon>Fungi</taxon>
        <taxon>Dikarya</taxon>
        <taxon>Ascomycota</taxon>
        <taxon>Saccharomycotina</taxon>
        <taxon>Pichiomycetes</taxon>
        <taxon>Debaryomycetaceae</taxon>
        <taxon>Yamadazyma</taxon>
    </lineage>
</organism>
<dbReference type="EMBL" id="CALSDN010000003">
    <property type="protein sequence ID" value="CAH6720161.1"/>
    <property type="molecule type" value="Genomic_DNA"/>
</dbReference>
<dbReference type="Proteomes" id="UP001152531">
    <property type="component" value="Unassembled WGS sequence"/>
</dbReference>
<evidence type="ECO:0000313" key="1">
    <source>
        <dbReference type="EMBL" id="CAH6720161.1"/>
    </source>
</evidence>